<dbReference type="Pfam" id="PF08357">
    <property type="entry name" value="SEFIR"/>
    <property type="match status" value="1"/>
</dbReference>
<evidence type="ECO:0000256" key="2">
    <source>
        <dbReference type="ARBA" id="ARBA00022692"/>
    </source>
</evidence>
<evidence type="ECO:0000256" key="7">
    <source>
        <dbReference type="ARBA" id="ARBA00023180"/>
    </source>
</evidence>
<dbReference type="InterPro" id="IPR013568">
    <property type="entry name" value="SEFIR_dom"/>
</dbReference>
<evidence type="ECO:0000313" key="13">
    <source>
        <dbReference type="Proteomes" id="UP000324632"/>
    </source>
</evidence>
<evidence type="ECO:0000256" key="4">
    <source>
        <dbReference type="ARBA" id="ARBA00022989"/>
    </source>
</evidence>
<evidence type="ECO:0000256" key="3">
    <source>
        <dbReference type="ARBA" id="ARBA00022729"/>
    </source>
</evidence>
<evidence type="ECO:0000259" key="11">
    <source>
        <dbReference type="PROSITE" id="PS51534"/>
    </source>
</evidence>
<dbReference type="Gene3D" id="3.40.50.11530">
    <property type="match status" value="1"/>
</dbReference>
<evidence type="ECO:0000313" key="12">
    <source>
        <dbReference type="EMBL" id="KAA0713611.1"/>
    </source>
</evidence>
<reference evidence="12 13" key="1">
    <citation type="journal article" date="2019" name="Mol. Ecol. Resour.">
        <title>Chromosome-level genome assembly of Triplophysa tibetana, a fish adapted to the harsh high-altitude environment of the Tibetan Plateau.</title>
        <authorList>
            <person name="Yang X."/>
            <person name="Liu H."/>
            <person name="Ma Z."/>
            <person name="Zou Y."/>
            <person name="Zou M."/>
            <person name="Mao Y."/>
            <person name="Li X."/>
            <person name="Wang H."/>
            <person name="Chen T."/>
            <person name="Wang W."/>
            <person name="Yang R."/>
        </authorList>
    </citation>
    <scope>NUCLEOTIDE SEQUENCE [LARGE SCALE GENOMIC DNA]</scope>
    <source>
        <strain evidence="12">TTIB1903HZAU</strain>
        <tissue evidence="12">Muscle</tissue>
    </source>
</reference>
<dbReference type="AlphaFoldDB" id="A0A5A9NXS6"/>
<sequence>MIRTLVLFSLPLYIFTEVLERVSLSEEHALTCGQGIIDCEVKPGDCNGHDENVFVRGLKAYTVLCQTKEKTWSLCLKLLVNITVRDAVGVELADDVSGDDKAADVLEKAHKRVLYEDKDNTTATVCVCYTNPSLSKSKMLRFTLSSSVFDGGNTLQVWMSLVVRIREVDLGSPLTVYSFYTNSTKQVTILTPSKEEVCSMEVDVVFCKHPPRLGKRTDPVTGAIILYMENAEKERFQNFHACQKLERDGKCLKVEWNNASQEFGISHSSVAPCLCFEIGGDFPRRVHCPFLNETVVSDSNVSVSVSAIKLHNSVESDRTALIWNLTSPCRLEAELWLCMKGSSVDSSCNQINDIHHAHKYQKRIGRKDKWIRTDAGHWQLQGEFTQVERSSSLCVQVKVRGMDGYLGPVCPFEVKRARWSFLLLVCVLLVFLSVLGAHAFQGALKSWIFRWLKVDNMTRAAGGVEVLLVCPPDRDDEVTELICRLSSSLSALGFNVSTDLWNRSEINTLGPIPWLHSHLDQVQICGGRAVLVLTQTTCERAKEWGRLGEGEKYEQKEAFQSSSCLDVFNASLSCILADYLQGRAGKRFMLAQVKEQSPGSVLTFPEFFQGLPFFSLPSQSLGFLMELTHGVHKGQGIARQSIRSMSLSTSAQALSGALCGLTGSTGHKSETEDASEGALLQQNQTAAQTNSDRSTIGWI</sequence>
<dbReference type="PROSITE" id="PS51534">
    <property type="entry name" value="SEFIR"/>
    <property type="match status" value="1"/>
</dbReference>
<dbReference type="PANTHER" id="PTHR15583">
    <property type="entry name" value="INTERLEUKIN-17 RECEPTOR"/>
    <property type="match status" value="1"/>
</dbReference>
<keyword evidence="6 12" id="KW-0675">Receptor</keyword>
<evidence type="ECO:0000256" key="1">
    <source>
        <dbReference type="ARBA" id="ARBA00004479"/>
    </source>
</evidence>
<keyword evidence="4 9" id="KW-1133">Transmembrane helix</keyword>
<keyword evidence="3 10" id="KW-0732">Signal</keyword>
<dbReference type="GO" id="GO:0030368">
    <property type="term" value="F:interleukin-17 receptor activity"/>
    <property type="evidence" value="ECO:0007669"/>
    <property type="project" value="InterPro"/>
</dbReference>
<keyword evidence="7" id="KW-0325">Glycoprotein</keyword>
<keyword evidence="2 9" id="KW-0812">Transmembrane</keyword>
<comment type="caution">
    <text evidence="12">The sequence shown here is derived from an EMBL/GenBank/DDBJ whole genome shotgun (WGS) entry which is preliminary data.</text>
</comment>
<evidence type="ECO:0000256" key="9">
    <source>
        <dbReference type="SAM" id="Phobius"/>
    </source>
</evidence>
<evidence type="ECO:0000256" key="8">
    <source>
        <dbReference type="SAM" id="MobiDB-lite"/>
    </source>
</evidence>
<evidence type="ECO:0000256" key="6">
    <source>
        <dbReference type="ARBA" id="ARBA00023170"/>
    </source>
</evidence>
<feature type="compositionally biased region" description="Low complexity" evidence="8">
    <location>
        <begin position="678"/>
        <end position="690"/>
    </location>
</feature>
<organism evidence="12 13">
    <name type="scientific">Triplophysa tibetana</name>
    <dbReference type="NCBI Taxonomy" id="1572043"/>
    <lineage>
        <taxon>Eukaryota</taxon>
        <taxon>Metazoa</taxon>
        <taxon>Chordata</taxon>
        <taxon>Craniata</taxon>
        <taxon>Vertebrata</taxon>
        <taxon>Euteleostomi</taxon>
        <taxon>Actinopterygii</taxon>
        <taxon>Neopterygii</taxon>
        <taxon>Teleostei</taxon>
        <taxon>Ostariophysi</taxon>
        <taxon>Cypriniformes</taxon>
        <taxon>Nemacheilidae</taxon>
        <taxon>Triplophysa</taxon>
    </lineage>
</organism>
<feature type="transmembrane region" description="Helical" evidence="9">
    <location>
        <begin position="419"/>
        <end position="440"/>
    </location>
</feature>
<proteinExistence type="predicted"/>
<accession>A0A5A9NXS6</accession>
<protein>
    <submittedName>
        <fullName evidence="12">Interleukin-17 receptor C</fullName>
    </submittedName>
</protein>
<gene>
    <name evidence="12" type="ORF">E1301_Tti013430</name>
</gene>
<feature type="chain" id="PRO_5022849205" evidence="10">
    <location>
        <begin position="17"/>
        <end position="699"/>
    </location>
</feature>
<dbReference type="EMBL" id="SOYY01000012">
    <property type="protein sequence ID" value="KAA0713611.1"/>
    <property type="molecule type" value="Genomic_DNA"/>
</dbReference>
<evidence type="ECO:0000256" key="10">
    <source>
        <dbReference type="SAM" id="SignalP"/>
    </source>
</evidence>
<dbReference type="Proteomes" id="UP000324632">
    <property type="component" value="Chromosome 12"/>
</dbReference>
<keyword evidence="13" id="KW-1185">Reference proteome</keyword>
<dbReference type="GO" id="GO:0016020">
    <property type="term" value="C:membrane"/>
    <property type="evidence" value="ECO:0007669"/>
    <property type="project" value="UniProtKB-SubCell"/>
</dbReference>
<evidence type="ECO:0000256" key="5">
    <source>
        <dbReference type="ARBA" id="ARBA00023136"/>
    </source>
</evidence>
<feature type="signal peptide" evidence="10">
    <location>
        <begin position="1"/>
        <end position="16"/>
    </location>
</feature>
<name>A0A5A9NXS6_9TELE</name>
<dbReference type="InterPro" id="IPR039465">
    <property type="entry name" value="IL-17_rcpt-like"/>
</dbReference>
<dbReference type="PANTHER" id="PTHR15583:SF12">
    <property type="entry name" value="INTERLEUKIN-17 RECEPTOR C"/>
    <property type="match status" value="1"/>
</dbReference>
<comment type="subcellular location">
    <subcellularLocation>
        <location evidence="1">Membrane</location>
        <topology evidence="1">Single-pass type I membrane protein</topology>
    </subcellularLocation>
</comment>
<keyword evidence="5 9" id="KW-0472">Membrane</keyword>
<feature type="region of interest" description="Disordered" evidence="8">
    <location>
        <begin position="665"/>
        <end position="699"/>
    </location>
</feature>
<feature type="domain" description="SEFIR" evidence="11">
    <location>
        <begin position="463"/>
        <end position="625"/>
    </location>
</feature>